<dbReference type="EMBL" id="MN739457">
    <property type="protein sequence ID" value="QHT05562.1"/>
    <property type="molecule type" value="Genomic_DNA"/>
</dbReference>
<dbReference type="InterPro" id="IPR013536">
    <property type="entry name" value="WLM_dom"/>
</dbReference>
<organism evidence="2">
    <name type="scientific">viral metagenome</name>
    <dbReference type="NCBI Taxonomy" id="1070528"/>
    <lineage>
        <taxon>unclassified sequences</taxon>
        <taxon>metagenomes</taxon>
        <taxon>organismal metagenomes</taxon>
    </lineage>
</organism>
<evidence type="ECO:0000259" key="1">
    <source>
        <dbReference type="Pfam" id="PF08325"/>
    </source>
</evidence>
<feature type="domain" description="WLM" evidence="1">
    <location>
        <begin position="51"/>
        <end position="109"/>
    </location>
</feature>
<accession>A0A6C0CN62</accession>
<evidence type="ECO:0000313" key="2">
    <source>
        <dbReference type="EMBL" id="QHT05562.1"/>
    </source>
</evidence>
<protein>
    <recommendedName>
        <fullName evidence="1">WLM domain-containing protein</fullName>
    </recommendedName>
</protein>
<name>A0A6C0CN62_9ZZZZ</name>
<reference evidence="2" key="1">
    <citation type="journal article" date="2020" name="Nature">
        <title>Giant virus diversity and host interactions through global metagenomics.</title>
        <authorList>
            <person name="Schulz F."/>
            <person name="Roux S."/>
            <person name="Paez-Espino D."/>
            <person name="Jungbluth S."/>
            <person name="Walsh D.A."/>
            <person name="Denef V.J."/>
            <person name="McMahon K.D."/>
            <person name="Konstantinidis K.T."/>
            <person name="Eloe-Fadrosh E.A."/>
            <person name="Kyrpides N.C."/>
            <person name="Woyke T."/>
        </authorList>
    </citation>
    <scope>NUCLEOTIDE SEQUENCE</scope>
    <source>
        <strain evidence="2">GVMAG-M-3300021389-45</strain>
    </source>
</reference>
<dbReference type="AlphaFoldDB" id="A0A6C0CN62"/>
<sequence>MYSNLKPNQKLVEVREKYKTLREYLIETDNRDFEDIYHEIPLIAYERMSSSVGYNVNKGQEIGICIDGDVNEIFHVLLHELAHCVVDEYTHSEEYWKKFDTLKTIAITLGVYKSIPEESPFCGKHVSDK</sequence>
<proteinExistence type="predicted"/>
<dbReference type="Pfam" id="PF08325">
    <property type="entry name" value="WLM"/>
    <property type="match status" value="1"/>
</dbReference>
<dbReference type="Gene3D" id="3.30.2010.10">
    <property type="entry name" value="Metalloproteases ('zincins'), catalytic domain"/>
    <property type="match status" value="1"/>
</dbReference>